<reference evidence="1" key="2">
    <citation type="journal article" date="2015" name="Data Brief">
        <title>Shoot transcriptome of the giant reed, Arundo donax.</title>
        <authorList>
            <person name="Barrero R.A."/>
            <person name="Guerrero F.D."/>
            <person name="Moolhuijzen P."/>
            <person name="Goolsby J.A."/>
            <person name="Tidwell J."/>
            <person name="Bellgard S.E."/>
            <person name="Bellgard M.I."/>
        </authorList>
    </citation>
    <scope>NUCLEOTIDE SEQUENCE</scope>
    <source>
        <tissue evidence="1">Shoot tissue taken approximately 20 cm above the soil surface</tissue>
    </source>
</reference>
<reference evidence="1" key="1">
    <citation type="submission" date="2014-09" db="EMBL/GenBank/DDBJ databases">
        <authorList>
            <person name="Magalhaes I.L.F."/>
            <person name="Oliveira U."/>
            <person name="Santos F.R."/>
            <person name="Vidigal T.H.D.A."/>
            <person name="Brescovit A.D."/>
            <person name="Santos A.J."/>
        </authorList>
    </citation>
    <scope>NUCLEOTIDE SEQUENCE</scope>
    <source>
        <tissue evidence="1">Shoot tissue taken approximately 20 cm above the soil surface</tissue>
    </source>
</reference>
<dbReference type="EMBL" id="GBRH01187192">
    <property type="protein sequence ID" value="JAE10704.1"/>
    <property type="molecule type" value="Transcribed_RNA"/>
</dbReference>
<proteinExistence type="predicted"/>
<name>A0A0A9FHK5_ARUDO</name>
<dbReference type="AlphaFoldDB" id="A0A0A9FHK5"/>
<sequence length="64" mass="7426">MPMFVRRHSAYVCKNKGLLILQEQSLYFMVMNAIDSSARSCFNHLMPWSMALSFISSLEYICLT</sequence>
<evidence type="ECO:0000313" key="1">
    <source>
        <dbReference type="EMBL" id="JAE10704.1"/>
    </source>
</evidence>
<protein>
    <submittedName>
        <fullName evidence="1">Uncharacterized protein</fullName>
    </submittedName>
</protein>
<organism evidence="1">
    <name type="scientific">Arundo donax</name>
    <name type="common">Giant reed</name>
    <name type="synonym">Donax arundinaceus</name>
    <dbReference type="NCBI Taxonomy" id="35708"/>
    <lineage>
        <taxon>Eukaryota</taxon>
        <taxon>Viridiplantae</taxon>
        <taxon>Streptophyta</taxon>
        <taxon>Embryophyta</taxon>
        <taxon>Tracheophyta</taxon>
        <taxon>Spermatophyta</taxon>
        <taxon>Magnoliopsida</taxon>
        <taxon>Liliopsida</taxon>
        <taxon>Poales</taxon>
        <taxon>Poaceae</taxon>
        <taxon>PACMAD clade</taxon>
        <taxon>Arundinoideae</taxon>
        <taxon>Arundineae</taxon>
        <taxon>Arundo</taxon>
    </lineage>
</organism>
<accession>A0A0A9FHK5</accession>